<protein>
    <recommendedName>
        <fullName evidence="3">DUF2894 domain-containing protein</fullName>
    </recommendedName>
</protein>
<name>A0A679IWX2_VARPD</name>
<dbReference type="AlphaFoldDB" id="A0A679IWX2"/>
<evidence type="ECO:0000313" key="2">
    <source>
        <dbReference type="EMBL" id="CAA2099142.1"/>
    </source>
</evidence>
<dbReference type="Pfam" id="PF11445">
    <property type="entry name" value="DUF2894"/>
    <property type="match status" value="1"/>
</dbReference>
<evidence type="ECO:0000256" key="1">
    <source>
        <dbReference type="SAM" id="MobiDB-lite"/>
    </source>
</evidence>
<sequence>MAADLAAWRERGDDRFDPVRFRFIEAMARRAEAHDGEARRLLDDKVAQLLSAYREALETSRSVDARTEEAEPGRSALAELVAHIARHAPPPGEGLAENAPAPDLKAVSYFRSTWSKLSADRRLHQSLAKVPDNAGPLNSHHLVHRALILMRDLSPEYLNRFMSYVDSLLWIDQANGSMASAAATTPRAETPKKSGRGKSA</sequence>
<proteinExistence type="predicted"/>
<dbReference type="InterPro" id="IPR021549">
    <property type="entry name" value="DUF2894"/>
</dbReference>
<dbReference type="EMBL" id="LR743507">
    <property type="protein sequence ID" value="CAA2099142.1"/>
    <property type="molecule type" value="Genomic_DNA"/>
</dbReference>
<evidence type="ECO:0008006" key="3">
    <source>
        <dbReference type="Google" id="ProtNLM"/>
    </source>
</evidence>
<accession>A0A679IWX2</accession>
<organism evidence="2">
    <name type="scientific">Variovorax paradoxus</name>
    <dbReference type="NCBI Taxonomy" id="34073"/>
    <lineage>
        <taxon>Bacteria</taxon>
        <taxon>Pseudomonadati</taxon>
        <taxon>Pseudomonadota</taxon>
        <taxon>Betaproteobacteria</taxon>
        <taxon>Burkholderiales</taxon>
        <taxon>Comamonadaceae</taxon>
        <taxon>Variovorax</taxon>
    </lineage>
</organism>
<feature type="region of interest" description="Disordered" evidence="1">
    <location>
        <begin position="180"/>
        <end position="200"/>
    </location>
</feature>
<gene>
    <name evidence="2" type="ORF">VVAX_00086</name>
</gene>
<reference evidence="2" key="1">
    <citation type="submission" date="2019-12" db="EMBL/GenBank/DDBJ databases">
        <authorList>
            <person name="Cremers G."/>
        </authorList>
    </citation>
    <scope>NUCLEOTIDE SEQUENCE</scope>
    <source>
        <strain evidence="2">Vvax</strain>
    </source>
</reference>